<dbReference type="Gene3D" id="3.10.10.10">
    <property type="entry name" value="HIV Type 1 Reverse Transcriptase, subunit A, domain 1"/>
    <property type="match status" value="1"/>
</dbReference>
<dbReference type="InterPro" id="IPR043502">
    <property type="entry name" value="DNA/RNA_pol_sf"/>
</dbReference>
<feature type="region of interest" description="Disordered" evidence="2">
    <location>
        <begin position="153"/>
        <end position="187"/>
    </location>
</feature>
<accession>A0A0N5BMT1</accession>
<proteinExistence type="predicted"/>
<dbReference type="GO" id="GO:0042575">
    <property type="term" value="C:DNA polymerase complex"/>
    <property type="evidence" value="ECO:0007669"/>
    <property type="project" value="UniProtKB-ARBA"/>
</dbReference>
<evidence type="ECO:0000313" key="6">
    <source>
        <dbReference type="WBParaSite" id="SPAL_0000721600.1"/>
    </source>
</evidence>
<dbReference type="STRING" id="174720.A0A0N5BMT1"/>
<dbReference type="InterPro" id="IPR002156">
    <property type="entry name" value="RNaseH_domain"/>
</dbReference>
<dbReference type="Gene3D" id="3.30.420.10">
    <property type="entry name" value="Ribonuclease H-like superfamily/Ribonuclease H"/>
    <property type="match status" value="2"/>
</dbReference>
<dbReference type="InterPro" id="IPR012337">
    <property type="entry name" value="RNaseH-like_sf"/>
</dbReference>
<reference evidence="6" key="1">
    <citation type="submission" date="2017-02" db="UniProtKB">
        <authorList>
            <consortium name="WormBaseParasite"/>
        </authorList>
    </citation>
    <scope>IDENTIFICATION</scope>
</reference>
<dbReference type="EC" id="2.7.7.49" evidence="1"/>
<dbReference type="WBParaSite" id="SPAL_0000721600.1">
    <property type="protein sequence ID" value="SPAL_0000721600.1"/>
    <property type="gene ID" value="SPAL_0000721600"/>
</dbReference>
<dbReference type="PANTHER" id="PTHR37984:SF9">
    <property type="entry name" value="INTEGRASE CATALYTIC DOMAIN-CONTAINING PROTEIN"/>
    <property type="match status" value="1"/>
</dbReference>
<evidence type="ECO:0000256" key="1">
    <source>
        <dbReference type="ARBA" id="ARBA00012493"/>
    </source>
</evidence>
<dbReference type="Pfam" id="PF00075">
    <property type="entry name" value="RNase_H"/>
    <property type="match status" value="1"/>
</dbReference>
<dbReference type="GO" id="GO:0003964">
    <property type="term" value="F:RNA-directed DNA polymerase activity"/>
    <property type="evidence" value="ECO:0007669"/>
    <property type="project" value="UniProtKB-EC"/>
</dbReference>
<organism evidence="5 6">
    <name type="scientific">Strongyloides papillosus</name>
    <name type="common">Intestinal threadworm</name>
    <dbReference type="NCBI Taxonomy" id="174720"/>
    <lineage>
        <taxon>Eukaryota</taxon>
        <taxon>Metazoa</taxon>
        <taxon>Ecdysozoa</taxon>
        <taxon>Nematoda</taxon>
        <taxon>Chromadorea</taxon>
        <taxon>Rhabditida</taxon>
        <taxon>Tylenchina</taxon>
        <taxon>Panagrolaimomorpha</taxon>
        <taxon>Strongyloidoidea</taxon>
        <taxon>Strongyloididae</taxon>
        <taxon>Strongyloides</taxon>
    </lineage>
</organism>
<dbReference type="Proteomes" id="UP000046392">
    <property type="component" value="Unplaced"/>
</dbReference>
<dbReference type="SUPFAM" id="SSF53098">
    <property type="entry name" value="Ribonuclease H-like"/>
    <property type="match status" value="2"/>
</dbReference>
<feature type="domain" description="RNase H type-1" evidence="3">
    <location>
        <begin position="1253"/>
        <end position="1401"/>
    </location>
</feature>
<name>A0A0N5BMT1_STREA</name>
<dbReference type="InterPro" id="IPR001584">
    <property type="entry name" value="Integrase_cat-core"/>
</dbReference>
<keyword evidence="5" id="KW-1185">Reference proteome</keyword>
<dbReference type="GO" id="GO:0015074">
    <property type="term" value="P:DNA integration"/>
    <property type="evidence" value="ECO:0007669"/>
    <property type="project" value="InterPro"/>
</dbReference>
<dbReference type="InterPro" id="IPR000477">
    <property type="entry name" value="RT_dom"/>
</dbReference>
<dbReference type="PROSITE" id="PS50879">
    <property type="entry name" value="RNASE_H_1"/>
    <property type="match status" value="1"/>
</dbReference>
<dbReference type="PROSITE" id="PS50994">
    <property type="entry name" value="INTEGRASE"/>
    <property type="match status" value="1"/>
</dbReference>
<dbReference type="SUPFAM" id="SSF56672">
    <property type="entry name" value="DNA/RNA polymerases"/>
    <property type="match status" value="1"/>
</dbReference>
<dbReference type="InterPro" id="IPR043128">
    <property type="entry name" value="Rev_trsase/Diguanyl_cyclase"/>
</dbReference>
<sequence>MTNHLSEDERVSKLIESIPRLWMDQISRKVLLKNELDMFSSDLILKYVEEIAELEVKSEPSSVLVNKLFNVKFDYKAEDACCRLINDLESAACSIVSENCQEEIVRLFFVHLIPVRLKRELCLDQELPSYEKISSFARLQDVQFKHTSYFKKDETGNSKHGQGKKEFEKKEQAGREGRSNSTSDKKEVKTIKKEITFHQNVSRLDDSINTFAATDCVLGQESVNVKFGLDSCAQVSTITKETFEMLSESTRNSLKNTGNEVIIKGVHDSVSYCLGYIDTVISVPDYNLERVSLRVYVDPLSSMCLLSCNFMKQHQINPMDSVKLEQKSDDSFLGIKMGEKCEAIKEFLLEEDSKILIDPEFEPGNKITVHFDVEVDYKPRRYPPIAVPDDIADQVKQVLEEDEKKNWIRKVEPGEVVENMNQCVIVRREGKSPRLYMPTLPNIKQILLESNIQTLSVWDINAAFNRLNLSDECKKYCYINTPYGVYQSNVLVFGLKCAPALYYKTICKIMEGLETHLIIYMDDLLNIAPLRIHQEVNLEILKRLRKFNFKLSKDKCMVNVSCVNFLGIEIDVKHGLSLPKCKMDSMLEIKTPRTAKDLKSVLAKFQYYAQFIPSFTTLVDDLHSFTTKKGVIEDLIKEKFEKLKIGITKSIALQVIRPGCRGINIVVDASDNAMAYLVQCEYENGVCPFSMGGRVLKKYEKNYSLHLKLLLSLQEALHNNSTLCSAFRVTCCSKQKGLQCILDEAPIVVRNTTQRILSKIIPYDVTFRTIDTDKNIISEMVEANYENNHASDELVVFSQQIAEPFKHLKVDVDEIKRAYVSDKDIQILMDIKSNGWSELKQKKLDPVFRDHAKTFIVEKELVFMEGKIVIPKSLADKVVEQLHENHQSADAMLKIARKFFLFSGMYSMIKNKYDSCSLCIANRRNKRLAVHSWPTSEYARERYHADVGEMDRKKFLGVYDTYSGFIMTFPLKSLSSNELINKYTELFNYYGKPLMLVSDNALAFASEHTLSFLEAHNVHAMFSIPTVSISNGYAERCIGLVKSQLKKELSKSKNFYTALQGAQLTLNSRVTHSNKSAMELFYGYDEKVENILSKYKTVSCPMNVPCKFKKNRQDGTWYDGLVVEKIGSSIYKIESEGKYWVRKIDHINFLNQEGRIANVSKIVYPEVAGKEKYQETIVRDSDSLDAGVDFSDTLEKVDLIKLMQREDIYPRPSAKPNRARNRSVSPRNSNDFEIPSLFELKSQREVDEFVKLHDIKLIGSSDGSCDKGKGFGYVINLNGKNIVKKSVRCGNNSTAQFLEIVGAVQCLKEMVRYNSTQELKKRKALILLDSSYAARALSEDLRVWTRNNFLKTDGSKLVHERIIREARSLLKTIDLYVCRIPGHRDIELNVLADKLAREGAMKPLSKAVSFTAM</sequence>
<protein>
    <recommendedName>
        <fullName evidence="1">RNA-directed DNA polymerase</fullName>
        <ecNumber evidence="1">2.7.7.49</ecNumber>
    </recommendedName>
</protein>
<evidence type="ECO:0000313" key="5">
    <source>
        <dbReference type="Proteomes" id="UP000046392"/>
    </source>
</evidence>
<dbReference type="Gene3D" id="3.30.70.270">
    <property type="match status" value="2"/>
</dbReference>
<evidence type="ECO:0000256" key="2">
    <source>
        <dbReference type="SAM" id="MobiDB-lite"/>
    </source>
</evidence>
<dbReference type="PANTHER" id="PTHR37984">
    <property type="entry name" value="PROTEIN CBG26694"/>
    <property type="match status" value="1"/>
</dbReference>
<evidence type="ECO:0000259" key="3">
    <source>
        <dbReference type="PROSITE" id="PS50879"/>
    </source>
</evidence>
<dbReference type="Gene3D" id="1.10.340.70">
    <property type="match status" value="1"/>
</dbReference>
<evidence type="ECO:0000259" key="4">
    <source>
        <dbReference type="PROSITE" id="PS50994"/>
    </source>
</evidence>
<dbReference type="InterPro" id="IPR036397">
    <property type="entry name" value="RNaseH_sf"/>
</dbReference>
<dbReference type="Pfam" id="PF00078">
    <property type="entry name" value="RVT_1"/>
    <property type="match status" value="1"/>
</dbReference>
<dbReference type="GO" id="GO:0003676">
    <property type="term" value="F:nucleic acid binding"/>
    <property type="evidence" value="ECO:0007669"/>
    <property type="project" value="InterPro"/>
</dbReference>
<dbReference type="Pfam" id="PF17921">
    <property type="entry name" value="Integrase_H2C2"/>
    <property type="match status" value="1"/>
</dbReference>
<dbReference type="InterPro" id="IPR041588">
    <property type="entry name" value="Integrase_H2C2"/>
</dbReference>
<dbReference type="InterPro" id="IPR050951">
    <property type="entry name" value="Retrovirus_Pol_polyprotein"/>
</dbReference>
<dbReference type="GO" id="GO:0004523">
    <property type="term" value="F:RNA-DNA hybrid ribonuclease activity"/>
    <property type="evidence" value="ECO:0007669"/>
    <property type="project" value="InterPro"/>
</dbReference>
<feature type="domain" description="Integrase catalytic" evidence="4">
    <location>
        <begin position="930"/>
        <end position="1087"/>
    </location>
</feature>